<sequence length="366" mass="38693">MKLSAINTNNTNNTTTTPPPSSPYCPTVVFRRPMDPAPAPLVYINGRPGVGKQAVAECLVLLLGQDKSLLVDIRGVGMDDDERHDDDDDDNKQQQKQTWLITPEHPAYHYDHHPSSHARQRSHTYSSSSSSSRPRAASPMPPCSQRKLARLLDQPANASRIAILTSYAPDTPGGRSAVRTFAAAAAQAGRLFIPIALTCEPAEHSRRAQSLQRQCSHKTKTLAGQRRASVSPTPSDVSSCSSNNGNSGGGNSKGGGGGSGNGRQKSLVLAPAAAGIRVGDISGRASGSGRMGGKKTNGNDGCYSYEMTVDITRASAFETALQIVESVKALVAERDAELLSCSNSAVTTPVDSTSPNWKQFKQLGGL</sequence>
<dbReference type="Proteomes" id="UP001283341">
    <property type="component" value="Unassembled WGS sequence"/>
</dbReference>
<evidence type="ECO:0000256" key="1">
    <source>
        <dbReference type="SAM" id="MobiDB-lite"/>
    </source>
</evidence>
<evidence type="ECO:0000313" key="3">
    <source>
        <dbReference type="Proteomes" id="UP001283341"/>
    </source>
</evidence>
<accession>A0AAE0IQ39</accession>
<feature type="compositionally biased region" description="Low complexity" evidence="1">
    <location>
        <begin position="7"/>
        <end position="16"/>
    </location>
</feature>
<reference evidence="2" key="1">
    <citation type="journal article" date="2023" name="Mol. Phylogenet. Evol.">
        <title>Genome-scale phylogeny and comparative genomics of the fungal order Sordariales.</title>
        <authorList>
            <person name="Hensen N."/>
            <person name="Bonometti L."/>
            <person name="Westerberg I."/>
            <person name="Brannstrom I.O."/>
            <person name="Guillou S."/>
            <person name="Cros-Aarteil S."/>
            <person name="Calhoun S."/>
            <person name="Haridas S."/>
            <person name="Kuo A."/>
            <person name="Mondo S."/>
            <person name="Pangilinan J."/>
            <person name="Riley R."/>
            <person name="LaButti K."/>
            <person name="Andreopoulos B."/>
            <person name="Lipzen A."/>
            <person name="Chen C."/>
            <person name="Yan M."/>
            <person name="Daum C."/>
            <person name="Ng V."/>
            <person name="Clum A."/>
            <person name="Steindorff A."/>
            <person name="Ohm R.A."/>
            <person name="Martin F."/>
            <person name="Silar P."/>
            <person name="Natvig D.O."/>
            <person name="Lalanne C."/>
            <person name="Gautier V."/>
            <person name="Ament-Velasquez S.L."/>
            <person name="Kruys A."/>
            <person name="Hutchinson M.I."/>
            <person name="Powell A.J."/>
            <person name="Barry K."/>
            <person name="Miller A.N."/>
            <person name="Grigoriev I.V."/>
            <person name="Debuchy R."/>
            <person name="Gladieux P."/>
            <person name="Hiltunen Thoren M."/>
            <person name="Johannesson H."/>
        </authorList>
    </citation>
    <scope>NUCLEOTIDE SEQUENCE</scope>
    <source>
        <strain evidence="2">CBS 118394</strain>
    </source>
</reference>
<evidence type="ECO:0000313" key="2">
    <source>
        <dbReference type="EMBL" id="KAK3329084.1"/>
    </source>
</evidence>
<reference evidence="2" key="2">
    <citation type="submission" date="2023-06" db="EMBL/GenBank/DDBJ databases">
        <authorList>
            <consortium name="Lawrence Berkeley National Laboratory"/>
            <person name="Haridas S."/>
            <person name="Hensen N."/>
            <person name="Bonometti L."/>
            <person name="Westerberg I."/>
            <person name="Brannstrom I.O."/>
            <person name="Guillou S."/>
            <person name="Cros-Aarteil S."/>
            <person name="Calhoun S."/>
            <person name="Kuo A."/>
            <person name="Mondo S."/>
            <person name="Pangilinan J."/>
            <person name="Riley R."/>
            <person name="Labutti K."/>
            <person name="Andreopoulos B."/>
            <person name="Lipzen A."/>
            <person name="Chen C."/>
            <person name="Yanf M."/>
            <person name="Daum C."/>
            <person name="Ng V."/>
            <person name="Clum A."/>
            <person name="Steindorff A."/>
            <person name="Ohm R."/>
            <person name="Martin F."/>
            <person name="Silar P."/>
            <person name="Natvig D."/>
            <person name="Lalanne C."/>
            <person name="Gautier V."/>
            <person name="Ament-Velasquez S.L."/>
            <person name="Kruys A."/>
            <person name="Hutchinson M.I."/>
            <person name="Powell A.J."/>
            <person name="Barry K."/>
            <person name="Miller A.N."/>
            <person name="Grigoriev I.V."/>
            <person name="Debuchy R."/>
            <person name="Gladieux P."/>
            <person name="Thoren M.H."/>
            <person name="Johannesson H."/>
        </authorList>
    </citation>
    <scope>NUCLEOTIDE SEQUENCE</scope>
    <source>
        <strain evidence="2">CBS 118394</strain>
    </source>
</reference>
<feature type="region of interest" description="Disordered" evidence="1">
    <location>
        <begin position="206"/>
        <end position="264"/>
    </location>
</feature>
<protein>
    <submittedName>
        <fullName evidence="2">Uncharacterized protein</fullName>
    </submittedName>
</protein>
<feature type="compositionally biased region" description="Low complexity" evidence="1">
    <location>
        <begin position="123"/>
        <end position="138"/>
    </location>
</feature>
<proteinExistence type="predicted"/>
<feature type="region of interest" description="Disordered" evidence="1">
    <location>
        <begin position="106"/>
        <end position="143"/>
    </location>
</feature>
<feature type="compositionally biased region" description="Polar residues" evidence="1">
    <location>
        <begin position="228"/>
        <end position="237"/>
    </location>
</feature>
<dbReference type="AlphaFoldDB" id="A0AAE0IQ39"/>
<feature type="region of interest" description="Disordered" evidence="1">
    <location>
        <begin position="1"/>
        <end position="23"/>
    </location>
</feature>
<name>A0AAE0IQ39_9PEZI</name>
<dbReference type="EMBL" id="JAUEDM010000001">
    <property type="protein sequence ID" value="KAK3329084.1"/>
    <property type="molecule type" value="Genomic_DNA"/>
</dbReference>
<keyword evidence="3" id="KW-1185">Reference proteome</keyword>
<comment type="caution">
    <text evidence="2">The sequence shown here is derived from an EMBL/GenBank/DDBJ whole genome shotgun (WGS) entry which is preliminary data.</text>
</comment>
<organism evidence="2 3">
    <name type="scientific">Apodospora peruviana</name>
    <dbReference type="NCBI Taxonomy" id="516989"/>
    <lineage>
        <taxon>Eukaryota</taxon>
        <taxon>Fungi</taxon>
        <taxon>Dikarya</taxon>
        <taxon>Ascomycota</taxon>
        <taxon>Pezizomycotina</taxon>
        <taxon>Sordariomycetes</taxon>
        <taxon>Sordariomycetidae</taxon>
        <taxon>Sordariales</taxon>
        <taxon>Lasiosphaeriaceae</taxon>
        <taxon>Apodospora</taxon>
    </lineage>
</organism>
<feature type="compositionally biased region" description="Gly residues" evidence="1">
    <location>
        <begin position="246"/>
        <end position="261"/>
    </location>
</feature>
<gene>
    <name evidence="2" type="ORF">B0H66DRAFT_13121</name>
</gene>